<keyword evidence="1" id="KW-0732">Signal</keyword>
<reference evidence="3" key="1">
    <citation type="journal article" date="2019" name="Int. J. Syst. Evol. Microbiol.">
        <title>The Global Catalogue of Microorganisms (GCM) 10K type strain sequencing project: providing services to taxonomists for standard genome sequencing and annotation.</title>
        <authorList>
            <consortium name="The Broad Institute Genomics Platform"/>
            <consortium name="The Broad Institute Genome Sequencing Center for Infectious Disease"/>
            <person name="Wu L."/>
            <person name="Ma J."/>
        </authorList>
    </citation>
    <scope>NUCLEOTIDE SEQUENCE [LARGE SCALE GENOMIC DNA]</scope>
    <source>
        <strain evidence="3">NBRC 110140</strain>
    </source>
</reference>
<dbReference type="EMBL" id="BSNN01000004">
    <property type="protein sequence ID" value="GLQ35297.1"/>
    <property type="molecule type" value="Genomic_DNA"/>
</dbReference>
<evidence type="ECO:0000256" key="1">
    <source>
        <dbReference type="SAM" id="SignalP"/>
    </source>
</evidence>
<gene>
    <name evidence="2" type="ORF">GCM10007939_15800</name>
</gene>
<proteinExistence type="predicted"/>
<keyword evidence="3" id="KW-1185">Reference proteome</keyword>
<accession>A0ABQ5VVT1</accession>
<sequence>MKIKKIARTAVLSASIALGFGVHGIHAQTAGGVEMVQFADTRTNVQFNLPADAQVSETSPVKQVDNAFLVDGKQIALIQWKSMKVKITDFTIPRDIHHVDWLSAYARFAKLKVTDLKTLNGKDGLRFGYAKFARASNPDQKVPALLAFAGGKGYLLQGVTLNAEPLLKGIASSFNAKGAVWGQYEPKKLVQLDGKSMYFNDAFVARDIANGKRTGKLISNKAKIEDSRFIYTIKSGLNSSHQDNTQSFIDELDSAGFKRKPASNSETETSFHLLASTGVEFTGTIKSFGSYSVSAIFPALNEDPLGWLSGRYYYVNTQQSLR</sequence>
<evidence type="ECO:0000313" key="2">
    <source>
        <dbReference type="EMBL" id="GLQ35297.1"/>
    </source>
</evidence>
<protein>
    <submittedName>
        <fullName evidence="2">Uncharacterized protein</fullName>
    </submittedName>
</protein>
<name>A0ABQ5VVT1_9RHOB</name>
<dbReference type="Proteomes" id="UP001156694">
    <property type="component" value="Unassembled WGS sequence"/>
</dbReference>
<comment type="caution">
    <text evidence="2">The sequence shown here is derived from an EMBL/GenBank/DDBJ whole genome shotgun (WGS) entry which is preliminary data.</text>
</comment>
<feature type="signal peptide" evidence="1">
    <location>
        <begin position="1"/>
        <end position="27"/>
    </location>
</feature>
<organism evidence="2 3">
    <name type="scientific">Amylibacter marinus</name>
    <dbReference type="NCBI Taxonomy" id="1475483"/>
    <lineage>
        <taxon>Bacteria</taxon>
        <taxon>Pseudomonadati</taxon>
        <taxon>Pseudomonadota</taxon>
        <taxon>Alphaproteobacteria</taxon>
        <taxon>Rhodobacterales</taxon>
        <taxon>Paracoccaceae</taxon>
        <taxon>Amylibacter</taxon>
    </lineage>
</organism>
<feature type="chain" id="PRO_5046303014" evidence="1">
    <location>
        <begin position="28"/>
        <end position="322"/>
    </location>
</feature>
<evidence type="ECO:0000313" key="3">
    <source>
        <dbReference type="Proteomes" id="UP001156694"/>
    </source>
</evidence>